<comment type="caution">
    <text evidence="3">The sequence shown here is derived from an EMBL/GenBank/DDBJ whole genome shotgun (WGS) entry which is preliminary data.</text>
</comment>
<dbReference type="PROSITE" id="PS01328">
    <property type="entry name" value="4HBCOA_THIOESTERASE"/>
    <property type="match status" value="1"/>
</dbReference>
<evidence type="ECO:0000256" key="1">
    <source>
        <dbReference type="ARBA" id="ARBA00005953"/>
    </source>
</evidence>
<dbReference type="PANTHER" id="PTHR31793">
    <property type="entry name" value="4-HYDROXYBENZOYL-COA THIOESTERASE FAMILY MEMBER"/>
    <property type="match status" value="1"/>
</dbReference>
<evidence type="ECO:0000313" key="4">
    <source>
        <dbReference type="Proteomes" id="UP001143545"/>
    </source>
</evidence>
<proteinExistence type="inferred from homology"/>
<evidence type="ECO:0000313" key="3">
    <source>
        <dbReference type="EMBL" id="GLB51196.1"/>
    </source>
</evidence>
<dbReference type="NCBIfam" id="TIGR00051">
    <property type="entry name" value="YbgC/FadM family acyl-CoA thioesterase"/>
    <property type="match status" value="1"/>
</dbReference>
<evidence type="ECO:0000256" key="2">
    <source>
        <dbReference type="ARBA" id="ARBA00022801"/>
    </source>
</evidence>
<dbReference type="Gene3D" id="3.10.129.10">
    <property type="entry name" value="Hotdog Thioesterase"/>
    <property type="match status" value="1"/>
</dbReference>
<dbReference type="Proteomes" id="UP001143545">
    <property type="component" value="Unassembled WGS sequence"/>
</dbReference>
<dbReference type="InterPro" id="IPR029069">
    <property type="entry name" value="HotDog_dom_sf"/>
</dbReference>
<gene>
    <name evidence="3" type="ORF">NBRC110019_02350</name>
</gene>
<organism evidence="3 4">
    <name type="scientific">Neptunitalea chrysea</name>
    <dbReference type="NCBI Taxonomy" id="1647581"/>
    <lineage>
        <taxon>Bacteria</taxon>
        <taxon>Pseudomonadati</taxon>
        <taxon>Bacteroidota</taxon>
        <taxon>Flavobacteriia</taxon>
        <taxon>Flavobacteriales</taxon>
        <taxon>Flavobacteriaceae</taxon>
        <taxon>Neptunitalea</taxon>
    </lineage>
</organism>
<comment type="similarity">
    <text evidence="1">Belongs to the 4-hydroxybenzoyl-CoA thioesterase family.</text>
</comment>
<dbReference type="PANTHER" id="PTHR31793:SF27">
    <property type="entry name" value="NOVEL THIOESTERASE SUPERFAMILY DOMAIN AND SAPOSIN A-TYPE DOMAIN CONTAINING PROTEIN (0610012H03RIK)"/>
    <property type="match status" value="1"/>
</dbReference>
<dbReference type="RefSeq" id="WP_281751492.1">
    <property type="nucleotide sequence ID" value="NZ_BRVP01000002.1"/>
</dbReference>
<dbReference type="EMBL" id="BRVP01000002">
    <property type="protein sequence ID" value="GLB51196.1"/>
    <property type="molecule type" value="Genomic_DNA"/>
</dbReference>
<dbReference type="InterPro" id="IPR050563">
    <property type="entry name" value="4-hydroxybenzoyl-CoA_TE"/>
</dbReference>
<dbReference type="InterPro" id="IPR008272">
    <property type="entry name" value="HB-CoA_thioesterase_AS"/>
</dbReference>
<protein>
    <submittedName>
        <fullName evidence="3">Thioesterase</fullName>
    </submittedName>
</protein>
<dbReference type="CDD" id="cd00586">
    <property type="entry name" value="4HBT"/>
    <property type="match status" value="1"/>
</dbReference>
<dbReference type="SUPFAM" id="SSF54637">
    <property type="entry name" value="Thioesterase/thiol ester dehydrase-isomerase"/>
    <property type="match status" value="1"/>
</dbReference>
<reference evidence="3" key="1">
    <citation type="submission" date="2022-07" db="EMBL/GenBank/DDBJ databases">
        <title>Taxonomy of Novel Oxalotrophic and Methylotrophic Bacteria.</title>
        <authorList>
            <person name="Sahin N."/>
            <person name="Tani A."/>
        </authorList>
    </citation>
    <scope>NUCLEOTIDE SEQUENCE</scope>
    <source>
        <strain evidence="3">AM327</strain>
    </source>
</reference>
<dbReference type="InterPro" id="IPR006684">
    <property type="entry name" value="YbgC/YbaW"/>
</dbReference>
<dbReference type="Pfam" id="PF13279">
    <property type="entry name" value="4HBT_2"/>
    <property type="match status" value="1"/>
</dbReference>
<keyword evidence="4" id="KW-1185">Reference proteome</keyword>
<accession>A0A9W6B2L2</accession>
<dbReference type="GO" id="GO:0047617">
    <property type="term" value="F:fatty acyl-CoA hydrolase activity"/>
    <property type="evidence" value="ECO:0007669"/>
    <property type="project" value="TreeGrafter"/>
</dbReference>
<dbReference type="PIRSF" id="PIRSF003230">
    <property type="entry name" value="YbgC"/>
    <property type="match status" value="1"/>
</dbReference>
<keyword evidence="2" id="KW-0378">Hydrolase</keyword>
<dbReference type="AlphaFoldDB" id="A0A9W6B2L2"/>
<name>A0A9W6B2L2_9FLAO</name>
<sequence>MNFSHTCSTRIRYGETDQMGVVYHGNYPQFLEMGRTELLRVKGVSYKEMEDAGIMLPVISLNIEYKKSAFYDDIIYIKTNLHEKPTVKITFDYEITNEHGELLTKATVVLAFMSKTSRKLMRCPKDILEKLGYPL</sequence>